<dbReference type="PANTHER" id="PTHR32011:SF2">
    <property type="entry name" value="OS08G0472400 PROTEIN"/>
    <property type="match status" value="1"/>
</dbReference>
<name>A0A8T2SUE1_CERRI</name>
<sequence>MVDVDRRLNLGQHAHLAGLRRLSARASNRHFKPTANSRKGCFSFRPLAQVAIDRLHKGKVETTRGLTDGEICRIEATFAFTFPPDLKAILQEGLPVGPGFPDWRSCSTKHLRLLLNLPITGIIYEVARDRFWLKQWGAKPCSADAAVAIARSALKKAPILIPVYKHCYIPSAPNLAGNPIFFIRQQEVFCCGFDLADFFEKQDFVQPDYAFPFDFAYLDTPLNNNSLSHKCLRVQSDQASRKAGETVGENLSPVSSEGVEDPYLTDGSDWSVSGSFVDLECWGRNLDVMAKRGYEVASSRGSFESCSSMTKISRKHYKSDDLSNRQPVNGRMSSPTSSVVSRRIEFWSDLAKKRNRSSFSSDSTDAGELDDCNLSRKMNETLGTVEDGKDLFSCHAVDSNVFQPKHSTPCWLDRYFDKMATILRDGGWRETDISDVFDSSSFSSTRKPSMPANSQSMAQGLMLYVDLLSEALRKAGWRTTDVSDAFDVDFTFYEQQRRTFAVPPRVATKIVRLAEYVAQTC</sequence>
<organism evidence="1 2">
    <name type="scientific">Ceratopteris richardii</name>
    <name type="common">Triangle waterfern</name>
    <dbReference type="NCBI Taxonomy" id="49495"/>
    <lineage>
        <taxon>Eukaryota</taxon>
        <taxon>Viridiplantae</taxon>
        <taxon>Streptophyta</taxon>
        <taxon>Embryophyta</taxon>
        <taxon>Tracheophyta</taxon>
        <taxon>Polypodiopsida</taxon>
        <taxon>Polypodiidae</taxon>
        <taxon>Polypodiales</taxon>
        <taxon>Pteridineae</taxon>
        <taxon>Pteridaceae</taxon>
        <taxon>Parkerioideae</taxon>
        <taxon>Ceratopteris</taxon>
    </lineage>
</organism>
<dbReference type="OMA" id="FFTRDSC"/>
<dbReference type="AlphaFoldDB" id="A0A8T2SUE1"/>
<reference evidence="1" key="1">
    <citation type="submission" date="2021-08" db="EMBL/GenBank/DDBJ databases">
        <title>WGS assembly of Ceratopteris richardii.</title>
        <authorList>
            <person name="Marchant D.B."/>
            <person name="Chen G."/>
            <person name="Jenkins J."/>
            <person name="Shu S."/>
            <person name="Leebens-Mack J."/>
            <person name="Grimwood J."/>
            <person name="Schmutz J."/>
            <person name="Soltis P."/>
            <person name="Soltis D."/>
            <person name="Chen Z.-H."/>
        </authorList>
    </citation>
    <scope>NUCLEOTIDE SEQUENCE</scope>
    <source>
        <strain evidence="1">Whitten #5841</strain>
        <tissue evidence="1">Leaf</tissue>
    </source>
</reference>
<dbReference type="EMBL" id="CM035422">
    <property type="protein sequence ID" value="KAH7373458.1"/>
    <property type="molecule type" value="Genomic_DNA"/>
</dbReference>
<accession>A0A8T2SUE1</accession>
<comment type="caution">
    <text evidence="1">The sequence shown here is derived from an EMBL/GenBank/DDBJ whole genome shotgun (WGS) entry which is preliminary data.</text>
</comment>
<dbReference type="PANTHER" id="PTHR32011">
    <property type="entry name" value="OS08G0472400 PROTEIN"/>
    <property type="match status" value="1"/>
</dbReference>
<evidence type="ECO:0000313" key="2">
    <source>
        <dbReference type="Proteomes" id="UP000825935"/>
    </source>
</evidence>
<keyword evidence="2" id="KW-1185">Reference proteome</keyword>
<protein>
    <submittedName>
        <fullName evidence="1">Uncharacterized protein</fullName>
    </submittedName>
</protein>
<proteinExistence type="predicted"/>
<evidence type="ECO:0000313" key="1">
    <source>
        <dbReference type="EMBL" id="KAH7373458.1"/>
    </source>
</evidence>
<dbReference type="Proteomes" id="UP000825935">
    <property type="component" value="Chromosome 17"/>
</dbReference>
<gene>
    <name evidence="1" type="ORF">KP509_17G057400</name>
</gene>
<dbReference type="OrthoDB" id="1888829at2759"/>